<proteinExistence type="predicted"/>
<evidence type="ECO:0000256" key="2">
    <source>
        <dbReference type="ARBA" id="ARBA00001997"/>
    </source>
</evidence>
<evidence type="ECO:0000256" key="5">
    <source>
        <dbReference type="ARBA" id="ARBA00029758"/>
    </source>
</evidence>
<evidence type="ECO:0000256" key="6">
    <source>
        <dbReference type="ARBA" id="ARBA00031424"/>
    </source>
</evidence>
<organism evidence="9 10">
    <name type="scientific">Paracidovorax cattleyae</name>
    <dbReference type="NCBI Taxonomy" id="80868"/>
    <lineage>
        <taxon>Bacteria</taxon>
        <taxon>Pseudomonadati</taxon>
        <taxon>Pseudomonadota</taxon>
        <taxon>Betaproteobacteria</taxon>
        <taxon>Burkholderiales</taxon>
        <taxon>Comamonadaceae</taxon>
        <taxon>Paracidovorax</taxon>
    </lineage>
</organism>
<gene>
    <name evidence="9" type="ORF">SAMN04489708_11639</name>
</gene>
<evidence type="ECO:0000313" key="9">
    <source>
        <dbReference type="EMBL" id="SDP56365.1"/>
    </source>
</evidence>
<sequence length="188" mass="20756">MHFEESTLPGCYEILLPVHPDERGRFVKTFSRAAFAARGLECDWAESFYSVSRRGVLRGLHFQLPPHAHAKLVHCSHGRLFDAVVDLRKGSPTHGQAALFELDAERGNQVYIPPGFAHGCYALTEGATIVYHVTSAHAPQHDAGIRWDSAGIPWPDQDPILSKRDRSHPGLDAFASPFTMPGELRHGG</sequence>
<dbReference type="PANTHER" id="PTHR21047">
    <property type="entry name" value="DTDP-6-DEOXY-D-GLUCOSE-3,5 EPIMERASE"/>
    <property type="match status" value="1"/>
</dbReference>
<evidence type="ECO:0000256" key="8">
    <source>
        <dbReference type="PIRSR" id="PIRSR600888-1"/>
    </source>
</evidence>
<protein>
    <recommendedName>
        <fullName evidence="4">dTDP-4-dehydrorhamnose 3,5-epimerase</fullName>
        <ecNumber evidence="3">5.1.3.13</ecNumber>
    </recommendedName>
    <alternativeName>
        <fullName evidence="6">Thymidine diphospho-4-keto-rhamnose 3,5-epimerase</fullName>
    </alternativeName>
    <alternativeName>
        <fullName evidence="5">dTDP-4-keto-6-deoxyglucose 3,5-epimerase</fullName>
    </alternativeName>
    <alternativeName>
        <fullName evidence="7">dTDP-6-deoxy-D-xylo-4-hexulose 3,5-epimerase</fullName>
    </alternativeName>
</protein>
<evidence type="ECO:0000256" key="3">
    <source>
        <dbReference type="ARBA" id="ARBA00012098"/>
    </source>
</evidence>
<evidence type="ECO:0000256" key="7">
    <source>
        <dbReference type="ARBA" id="ARBA00033311"/>
    </source>
</evidence>
<dbReference type="SUPFAM" id="SSF51182">
    <property type="entry name" value="RmlC-like cupins"/>
    <property type="match status" value="1"/>
</dbReference>
<dbReference type="GO" id="GO:0005829">
    <property type="term" value="C:cytosol"/>
    <property type="evidence" value="ECO:0007669"/>
    <property type="project" value="TreeGrafter"/>
</dbReference>
<dbReference type="GO" id="GO:0008830">
    <property type="term" value="F:dTDP-4-dehydrorhamnose 3,5-epimerase activity"/>
    <property type="evidence" value="ECO:0007669"/>
    <property type="project" value="UniProtKB-EC"/>
</dbReference>
<reference evidence="10" key="1">
    <citation type="submission" date="2016-10" db="EMBL/GenBank/DDBJ databases">
        <authorList>
            <person name="Varghese N."/>
            <person name="Submissions S."/>
        </authorList>
    </citation>
    <scope>NUCLEOTIDE SEQUENCE [LARGE SCALE GENOMIC DNA]</scope>
    <source>
        <strain evidence="10">DSM 17101</strain>
    </source>
</reference>
<dbReference type="GO" id="GO:0019305">
    <property type="term" value="P:dTDP-rhamnose biosynthetic process"/>
    <property type="evidence" value="ECO:0007669"/>
    <property type="project" value="TreeGrafter"/>
</dbReference>
<dbReference type="Proteomes" id="UP000199317">
    <property type="component" value="Unassembled WGS sequence"/>
</dbReference>
<dbReference type="EMBL" id="FNJL01000016">
    <property type="protein sequence ID" value="SDP56365.1"/>
    <property type="molecule type" value="Genomic_DNA"/>
</dbReference>
<feature type="active site" description="Proton acceptor" evidence="8">
    <location>
        <position position="61"/>
    </location>
</feature>
<dbReference type="InterPro" id="IPR000888">
    <property type="entry name" value="RmlC-like"/>
</dbReference>
<comment type="function">
    <text evidence="2">Catalyzes the epimerization of the C3' and C5'positions of dTDP-6-deoxy-D-xylo-4-hexulose, forming dTDP-6-deoxy-L-lyxo-4-hexulose.</text>
</comment>
<evidence type="ECO:0000256" key="4">
    <source>
        <dbReference type="ARBA" id="ARBA00019595"/>
    </source>
</evidence>
<accession>A0A1H0TRE8</accession>
<evidence type="ECO:0000256" key="1">
    <source>
        <dbReference type="ARBA" id="ARBA00001298"/>
    </source>
</evidence>
<dbReference type="OrthoDB" id="9800680at2"/>
<keyword evidence="10" id="KW-1185">Reference proteome</keyword>
<dbReference type="CDD" id="cd00438">
    <property type="entry name" value="cupin_RmlC"/>
    <property type="match status" value="1"/>
</dbReference>
<dbReference type="PANTHER" id="PTHR21047:SF2">
    <property type="entry name" value="THYMIDINE DIPHOSPHO-4-KETO-RHAMNOSE 3,5-EPIMERASE"/>
    <property type="match status" value="1"/>
</dbReference>
<comment type="catalytic activity">
    <reaction evidence="1">
        <text>dTDP-4-dehydro-6-deoxy-alpha-D-glucose = dTDP-4-dehydro-beta-L-rhamnose</text>
        <dbReference type="Rhea" id="RHEA:16969"/>
        <dbReference type="ChEBI" id="CHEBI:57649"/>
        <dbReference type="ChEBI" id="CHEBI:62830"/>
        <dbReference type="EC" id="5.1.3.13"/>
    </reaction>
</comment>
<feature type="active site" description="Proton donor" evidence="8">
    <location>
        <position position="131"/>
    </location>
</feature>
<dbReference type="EC" id="5.1.3.13" evidence="3"/>
<dbReference type="InterPro" id="IPR014710">
    <property type="entry name" value="RmlC-like_jellyroll"/>
</dbReference>
<dbReference type="AlphaFoldDB" id="A0A1H0TRE8"/>
<dbReference type="Gene3D" id="2.60.120.10">
    <property type="entry name" value="Jelly Rolls"/>
    <property type="match status" value="1"/>
</dbReference>
<evidence type="ECO:0000313" key="10">
    <source>
        <dbReference type="Proteomes" id="UP000199317"/>
    </source>
</evidence>
<dbReference type="GO" id="GO:0000271">
    <property type="term" value="P:polysaccharide biosynthetic process"/>
    <property type="evidence" value="ECO:0007669"/>
    <property type="project" value="TreeGrafter"/>
</dbReference>
<dbReference type="RefSeq" id="WP_092835358.1">
    <property type="nucleotide sequence ID" value="NZ_CP028290.1"/>
</dbReference>
<dbReference type="InterPro" id="IPR011051">
    <property type="entry name" value="RmlC_Cupin_sf"/>
</dbReference>
<name>A0A1H0TRE8_9BURK</name>
<dbReference type="Pfam" id="PF00908">
    <property type="entry name" value="dTDP_sugar_isom"/>
    <property type="match status" value="1"/>
</dbReference>